<dbReference type="InterPro" id="IPR017867">
    <property type="entry name" value="Tyr_phospatase_low_mol_wt"/>
</dbReference>
<evidence type="ECO:0000256" key="2">
    <source>
        <dbReference type="ARBA" id="ARBA00022801"/>
    </source>
</evidence>
<dbReference type="SMART" id="SM00226">
    <property type="entry name" value="LMWPc"/>
    <property type="match status" value="1"/>
</dbReference>
<dbReference type="InterPro" id="IPR023485">
    <property type="entry name" value="Ptyr_pPase"/>
</dbReference>
<dbReference type="Proteomes" id="UP001057877">
    <property type="component" value="Chromosome"/>
</dbReference>
<evidence type="ECO:0000313" key="5">
    <source>
        <dbReference type="EMBL" id="UVI33822.1"/>
    </source>
</evidence>
<feature type="domain" description="Rhodanese" evidence="4">
    <location>
        <begin position="2"/>
        <end position="86"/>
    </location>
</feature>
<dbReference type="EMBL" id="CP091430">
    <property type="protein sequence ID" value="UVI33822.1"/>
    <property type="molecule type" value="Genomic_DNA"/>
</dbReference>
<dbReference type="InterPro" id="IPR050438">
    <property type="entry name" value="LMW_PTPase"/>
</dbReference>
<dbReference type="PRINTS" id="PR00719">
    <property type="entry name" value="LMWPTPASE"/>
</dbReference>
<sequence>MKRILFVCTGNTCRSPMAEAMLIAHSRSAGLELEVRSAGVSTVDGLPVSENAKAALRRRNIHHPEGSSALDGGMVGWADLVLTMTTSHKKHVLQRFPDAVDKTYTLKEYVHRDESVLSDIAELETLYTEWHMKQALGQQLSNEERDRLIELEQRIPGFDIADPFGGSISLYESCADEIEQALHKLLNKMDDYGK</sequence>
<dbReference type="InterPro" id="IPR036196">
    <property type="entry name" value="Ptyr_pPase_sf"/>
</dbReference>
<accession>A0ABY5SMA2</accession>
<evidence type="ECO:0000313" key="6">
    <source>
        <dbReference type="Proteomes" id="UP001057877"/>
    </source>
</evidence>
<keyword evidence="3" id="KW-0904">Protein phosphatase</keyword>
<dbReference type="CDD" id="cd16344">
    <property type="entry name" value="LMWPAP"/>
    <property type="match status" value="1"/>
</dbReference>
<keyword evidence="6" id="KW-1185">Reference proteome</keyword>
<dbReference type="PANTHER" id="PTHR11717">
    <property type="entry name" value="LOW MOLECULAR WEIGHT PROTEIN TYROSINE PHOSPHATASE"/>
    <property type="match status" value="1"/>
</dbReference>
<evidence type="ECO:0000256" key="1">
    <source>
        <dbReference type="ARBA" id="ARBA00011063"/>
    </source>
</evidence>
<dbReference type="PANTHER" id="PTHR11717:SF31">
    <property type="entry name" value="LOW MOLECULAR WEIGHT PROTEIN-TYROSINE-PHOSPHATASE ETP-RELATED"/>
    <property type="match status" value="1"/>
</dbReference>
<dbReference type="Pfam" id="PF01451">
    <property type="entry name" value="LMWPc"/>
    <property type="match status" value="1"/>
</dbReference>
<evidence type="ECO:0000256" key="3">
    <source>
        <dbReference type="ARBA" id="ARBA00022912"/>
    </source>
</evidence>
<dbReference type="Gene3D" id="3.40.50.2300">
    <property type="match status" value="1"/>
</dbReference>
<comment type="similarity">
    <text evidence="1">Belongs to the low molecular weight phosphotyrosine protein phosphatase family.</text>
</comment>
<reference evidence="5" key="1">
    <citation type="submission" date="2022-01" db="EMBL/GenBank/DDBJ databases">
        <title>Paenibacillus spongiae sp. nov., isolated from marine sponge.</title>
        <authorList>
            <person name="Li Z."/>
            <person name="Zhang M."/>
        </authorList>
    </citation>
    <scope>NUCLEOTIDE SEQUENCE</scope>
    <source>
        <strain evidence="5">PHS-Z3</strain>
    </source>
</reference>
<gene>
    <name evidence="5" type="ORF">L1F29_32025</name>
</gene>
<keyword evidence="2" id="KW-0378">Hydrolase</keyword>
<dbReference type="SUPFAM" id="SSF52788">
    <property type="entry name" value="Phosphotyrosine protein phosphatases I"/>
    <property type="match status" value="1"/>
</dbReference>
<protein>
    <submittedName>
        <fullName evidence="5">Low molecular weight protein arginine phosphatase</fullName>
    </submittedName>
</protein>
<organism evidence="5 6">
    <name type="scientific">Paenibacillus spongiae</name>
    <dbReference type="NCBI Taxonomy" id="2909671"/>
    <lineage>
        <taxon>Bacteria</taxon>
        <taxon>Bacillati</taxon>
        <taxon>Bacillota</taxon>
        <taxon>Bacilli</taxon>
        <taxon>Bacillales</taxon>
        <taxon>Paenibacillaceae</taxon>
        <taxon>Paenibacillus</taxon>
    </lineage>
</organism>
<dbReference type="PROSITE" id="PS50206">
    <property type="entry name" value="RHODANESE_3"/>
    <property type="match status" value="1"/>
</dbReference>
<name>A0ABY5SMA2_9BACL</name>
<proteinExistence type="inferred from homology"/>
<dbReference type="InterPro" id="IPR001763">
    <property type="entry name" value="Rhodanese-like_dom"/>
</dbReference>
<evidence type="ECO:0000259" key="4">
    <source>
        <dbReference type="PROSITE" id="PS50206"/>
    </source>
</evidence>